<keyword evidence="5" id="KW-1185">Reference proteome</keyword>
<dbReference type="NCBIfam" id="TIGR00231">
    <property type="entry name" value="small_GTP"/>
    <property type="match status" value="1"/>
</dbReference>
<dbReference type="PROSITE" id="PS51419">
    <property type="entry name" value="RAB"/>
    <property type="match status" value="1"/>
</dbReference>
<reference evidence="4" key="1">
    <citation type="journal article" date="2022" name="bioRxiv">
        <title>Genomics of Preaxostyla Flagellates Illuminates Evolutionary Transitions and the Path Towards Mitochondrial Loss.</title>
        <authorList>
            <person name="Novak L.V.F."/>
            <person name="Treitli S.C."/>
            <person name="Pyrih J."/>
            <person name="Halakuc P."/>
            <person name="Pipaliya S.V."/>
            <person name="Vacek V."/>
            <person name="Brzon O."/>
            <person name="Soukal P."/>
            <person name="Eme L."/>
            <person name="Dacks J.B."/>
            <person name="Karnkowska A."/>
            <person name="Elias M."/>
            <person name="Hampl V."/>
        </authorList>
    </citation>
    <scope>NUCLEOTIDE SEQUENCE</scope>
    <source>
        <strain evidence="4">RCP-MX</strain>
    </source>
</reference>
<dbReference type="EMBL" id="JAPMOS010000066">
    <property type="protein sequence ID" value="KAJ4456596.1"/>
    <property type="molecule type" value="Genomic_DNA"/>
</dbReference>
<dbReference type="PRINTS" id="PR00449">
    <property type="entry name" value="RASTRNSFRMNG"/>
</dbReference>
<dbReference type="PANTHER" id="PTHR47981:SF20">
    <property type="entry name" value="RAS-RELATED PROTEIN RAB-7A"/>
    <property type="match status" value="1"/>
</dbReference>
<organism evidence="4 5">
    <name type="scientific">Paratrimastix pyriformis</name>
    <dbReference type="NCBI Taxonomy" id="342808"/>
    <lineage>
        <taxon>Eukaryota</taxon>
        <taxon>Metamonada</taxon>
        <taxon>Preaxostyla</taxon>
        <taxon>Paratrimastigidae</taxon>
        <taxon>Paratrimastix</taxon>
    </lineage>
</organism>
<evidence type="ECO:0000313" key="4">
    <source>
        <dbReference type="EMBL" id="KAJ4456596.1"/>
    </source>
</evidence>
<dbReference type="PROSITE" id="PS51420">
    <property type="entry name" value="RHO"/>
    <property type="match status" value="1"/>
</dbReference>
<dbReference type="SMART" id="SM00174">
    <property type="entry name" value="RHO"/>
    <property type="match status" value="1"/>
</dbReference>
<name>A0ABQ8UBC3_9EUKA</name>
<proteinExistence type="inferred from homology"/>
<sequence length="188" mass="21482">MPQQLKVVVLGGEQAGKTALIHRWIDDTFVPRYKLTSAPESIEKEVAIEGKAHPLQIWDTVGGQQRVENLEFSFYRDADCCVLVFDVSSQRSFDRLQEFRDQFLRVANPVEPASFPFIVIGNKIDDRDTRIISPKRAEQYCQKNHMRYFECSARDNTNTSEVLQDIARAALLRHQSGSEGQGCRCTIM</sequence>
<evidence type="ECO:0000256" key="3">
    <source>
        <dbReference type="ARBA" id="ARBA00023134"/>
    </source>
</evidence>
<protein>
    <submittedName>
        <fullName evidence="4">GTPase Rab7</fullName>
    </submittedName>
</protein>
<comment type="similarity">
    <text evidence="1">Belongs to the small GTPase superfamily. Rab family.</text>
</comment>
<keyword evidence="2" id="KW-0547">Nucleotide-binding</keyword>
<dbReference type="Pfam" id="PF00071">
    <property type="entry name" value="Ras"/>
    <property type="match status" value="1"/>
</dbReference>
<dbReference type="Proteomes" id="UP001141327">
    <property type="component" value="Unassembled WGS sequence"/>
</dbReference>
<dbReference type="PANTHER" id="PTHR47981">
    <property type="entry name" value="RAB FAMILY"/>
    <property type="match status" value="1"/>
</dbReference>
<evidence type="ECO:0000313" key="5">
    <source>
        <dbReference type="Proteomes" id="UP001141327"/>
    </source>
</evidence>
<evidence type="ECO:0000256" key="1">
    <source>
        <dbReference type="ARBA" id="ARBA00006270"/>
    </source>
</evidence>
<dbReference type="SMART" id="SM00175">
    <property type="entry name" value="RAB"/>
    <property type="match status" value="1"/>
</dbReference>
<dbReference type="Gene3D" id="3.40.50.300">
    <property type="entry name" value="P-loop containing nucleotide triphosphate hydrolases"/>
    <property type="match status" value="1"/>
</dbReference>
<gene>
    <name evidence="4" type="ORF">PAPYR_8165</name>
</gene>
<keyword evidence="3" id="KW-0342">GTP-binding</keyword>
<dbReference type="PROSITE" id="PS51421">
    <property type="entry name" value="RAS"/>
    <property type="match status" value="1"/>
</dbReference>
<dbReference type="InterPro" id="IPR001806">
    <property type="entry name" value="Small_GTPase"/>
</dbReference>
<comment type="caution">
    <text evidence="4">The sequence shown here is derived from an EMBL/GenBank/DDBJ whole genome shotgun (WGS) entry which is preliminary data.</text>
</comment>
<dbReference type="InterPro" id="IPR005225">
    <property type="entry name" value="Small_GTP-bd"/>
</dbReference>
<dbReference type="SUPFAM" id="SSF52540">
    <property type="entry name" value="P-loop containing nucleoside triphosphate hydrolases"/>
    <property type="match status" value="1"/>
</dbReference>
<accession>A0ABQ8UBC3</accession>
<dbReference type="InterPro" id="IPR027417">
    <property type="entry name" value="P-loop_NTPase"/>
</dbReference>
<dbReference type="SMART" id="SM00173">
    <property type="entry name" value="RAS"/>
    <property type="match status" value="1"/>
</dbReference>
<evidence type="ECO:0000256" key="2">
    <source>
        <dbReference type="ARBA" id="ARBA00022741"/>
    </source>
</evidence>